<sequence length="124" mass="14399">MAVDVDNQPPVQIGRELELVKRYVLLGMTTRILNHDIRIVGASPTKLPRLYESMLRGLQDRVLLELAALRKQFRESDIRIFDETSGKDGLTARYQCRGYEHSFSMIWSYVRAEAERLLKAYLKV</sequence>
<dbReference type="Pfam" id="PF26325">
    <property type="entry name" value="YhjD"/>
    <property type="match status" value="1"/>
</dbReference>
<keyword evidence="2" id="KW-1185">Reference proteome</keyword>
<dbReference type="Proteomes" id="UP001589818">
    <property type="component" value="Unassembled WGS sequence"/>
</dbReference>
<accession>A0ABV6JDY2</accession>
<proteinExistence type="predicted"/>
<evidence type="ECO:0000313" key="2">
    <source>
        <dbReference type="Proteomes" id="UP001589818"/>
    </source>
</evidence>
<comment type="caution">
    <text evidence="1">The sequence shown here is derived from an EMBL/GenBank/DDBJ whole genome shotgun (WGS) entry which is preliminary data.</text>
</comment>
<reference evidence="1 2" key="1">
    <citation type="submission" date="2024-09" db="EMBL/GenBank/DDBJ databases">
        <authorList>
            <person name="Sun Q."/>
            <person name="Mori K."/>
        </authorList>
    </citation>
    <scope>NUCLEOTIDE SEQUENCE [LARGE SCALE GENOMIC DNA]</scope>
    <source>
        <strain evidence="1 2">CCM 4839</strain>
    </source>
</reference>
<gene>
    <name evidence="1" type="ORF">ACFFJ8_15640</name>
</gene>
<dbReference type="EMBL" id="JBHLVF010000023">
    <property type="protein sequence ID" value="MFC0392803.1"/>
    <property type="molecule type" value="Genomic_DNA"/>
</dbReference>
<evidence type="ECO:0000313" key="1">
    <source>
        <dbReference type="EMBL" id="MFC0392803.1"/>
    </source>
</evidence>
<organism evidence="1 2">
    <name type="scientific">Paenibacillus mendelii</name>
    <dbReference type="NCBI Taxonomy" id="206163"/>
    <lineage>
        <taxon>Bacteria</taxon>
        <taxon>Bacillati</taxon>
        <taxon>Bacillota</taxon>
        <taxon>Bacilli</taxon>
        <taxon>Bacillales</taxon>
        <taxon>Paenibacillaceae</taxon>
        <taxon>Paenibacillus</taxon>
    </lineage>
</organism>
<dbReference type="RefSeq" id="WP_204818772.1">
    <property type="nucleotide sequence ID" value="NZ_JANHOF010000005.1"/>
</dbReference>
<protein>
    <submittedName>
        <fullName evidence="1">Uncharacterized protein</fullName>
    </submittedName>
</protein>
<name>A0ABV6JDY2_9BACL</name>
<dbReference type="InterPro" id="IPR058600">
    <property type="entry name" value="YhjD-like"/>
</dbReference>